<gene>
    <name evidence="3" type="primary">LOC112057287</name>
</gene>
<proteinExistence type="predicted"/>
<accession>A0ABM3M682</accession>
<reference evidence="3" key="1">
    <citation type="submission" date="2025-08" db="UniProtKB">
        <authorList>
            <consortium name="RefSeq"/>
        </authorList>
    </citation>
    <scope>IDENTIFICATION</scope>
</reference>
<feature type="domain" description="Double jelly roll-like" evidence="1">
    <location>
        <begin position="79"/>
        <end position="390"/>
    </location>
</feature>
<keyword evidence="2" id="KW-1185">Reference proteome</keyword>
<dbReference type="RefSeq" id="XP_052746991.1">
    <property type="nucleotide sequence ID" value="XM_052891031.1"/>
</dbReference>
<dbReference type="GeneID" id="112057287"/>
<sequence length="403" mass="46673">MSLLQINNLPEFDNSIESYEIHTYNPYNNSFNENDEIRIPIHQQDIYVLPSASSIYIEGNVSVTHKDQAGKVEKKSVDFSNNAFAFLFQDIRYEINGVEIDRVRNAGITTTIKSYISMNSGESKAAAVWGWGIEGFKNQTGSFNALIPLNKILGFAEDYDKIIINCKHELILNRGSTNLNSIIMSNDDIVDINIQRIQWRVPHIKVSDQQRLMLLRKLEKDNPIQIAFRNWDLYEYPLLPKTTKHSWAVKTASQLEKPRYVIFGLQTNRKNIKIKDSTIFDHCTLTNVTLFLNSHYYPYDALNLKFSDNKYSILYDMYSKFRQSFYNLPIDPLLDLHTFKEKAPLFVIDCSRQNENLKTGPVDVRLEIETSQDIPSNTSAYCLIINDRLVEYRPLSNIVRKLS</sequence>
<dbReference type="PANTHER" id="PTHR36159">
    <property type="entry name" value="PROTEIN CBG23766"/>
    <property type="match status" value="1"/>
</dbReference>
<dbReference type="Pfam" id="PF21738">
    <property type="entry name" value="DJR-like_dom"/>
    <property type="match status" value="1"/>
</dbReference>
<name>A0ABM3M682_BICAN</name>
<organism evidence="2 3">
    <name type="scientific">Bicyclus anynana</name>
    <name type="common">Squinting bush brown butterfly</name>
    <dbReference type="NCBI Taxonomy" id="110368"/>
    <lineage>
        <taxon>Eukaryota</taxon>
        <taxon>Metazoa</taxon>
        <taxon>Ecdysozoa</taxon>
        <taxon>Arthropoda</taxon>
        <taxon>Hexapoda</taxon>
        <taxon>Insecta</taxon>
        <taxon>Pterygota</taxon>
        <taxon>Neoptera</taxon>
        <taxon>Endopterygota</taxon>
        <taxon>Lepidoptera</taxon>
        <taxon>Glossata</taxon>
        <taxon>Ditrysia</taxon>
        <taxon>Papilionoidea</taxon>
        <taxon>Nymphalidae</taxon>
        <taxon>Satyrinae</taxon>
        <taxon>Satyrini</taxon>
        <taxon>Mycalesina</taxon>
        <taxon>Bicyclus</taxon>
    </lineage>
</organism>
<protein>
    <submittedName>
        <fullName evidence="3">Uncharacterized protein LOC112057287</fullName>
    </submittedName>
</protein>
<evidence type="ECO:0000313" key="3">
    <source>
        <dbReference type="RefSeq" id="XP_052746991.1"/>
    </source>
</evidence>
<evidence type="ECO:0000259" key="1">
    <source>
        <dbReference type="Pfam" id="PF21738"/>
    </source>
</evidence>
<evidence type="ECO:0000313" key="2">
    <source>
        <dbReference type="Proteomes" id="UP001652582"/>
    </source>
</evidence>
<dbReference type="Proteomes" id="UP001652582">
    <property type="component" value="Unplaced"/>
</dbReference>
<dbReference type="PANTHER" id="PTHR36159:SF1">
    <property type="entry name" value="RETROVIRUS-RELATED POL POLYPROTEIN FROM TRANSPOSON 412-LIKE PROTEIN"/>
    <property type="match status" value="1"/>
</dbReference>
<dbReference type="InterPro" id="IPR049512">
    <property type="entry name" value="DJR-like_dom"/>
</dbReference>